<proteinExistence type="predicted"/>
<dbReference type="Proteomes" id="UP001257948">
    <property type="component" value="Unassembled WGS sequence"/>
</dbReference>
<protein>
    <submittedName>
        <fullName evidence="2">Uncharacterized protein</fullName>
    </submittedName>
</protein>
<feature type="compositionally biased region" description="Basic and acidic residues" evidence="1">
    <location>
        <begin position="61"/>
        <end position="71"/>
    </location>
</feature>
<dbReference type="EMBL" id="JAVTLL010000042">
    <property type="protein sequence ID" value="MDT7846994.1"/>
    <property type="molecule type" value="Genomic_DNA"/>
</dbReference>
<comment type="caution">
    <text evidence="2">The sequence shown here is derived from an EMBL/GenBank/DDBJ whole genome shotgun (WGS) entry which is preliminary data.</text>
</comment>
<evidence type="ECO:0000256" key="1">
    <source>
        <dbReference type="SAM" id="MobiDB-lite"/>
    </source>
</evidence>
<dbReference type="RefSeq" id="WP_314207209.1">
    <property type="nucleotide sequence ID" value="NZ_JAVTLL010000042.1"/>
</dbReference>
<name>A0ABU3M7V6_9ACTN</name>
<keyword evidence="3" id="KW-1185">Reference proteome</keyword>
<feature type="region of interest" description="Disordered" evidence="1">
    <location>
        <begin position="50"/>
        <end position="71"/>
    </location>
</feature>
<evidence type="ECO:0000313" key="2">
    <source>
        <dbReference type="EMBL" id="MDT7846994.1"/>
    </source>
</evidence>
<organism evidence="2 3">
    <name type="scientific">Streptomyces justiciae</name>
    <dbReference type="NCBI Taxonomy" id="2780140"/>
    <lineage>
        <taxon>Bacteria</taxon>
        <taxon>Bacillati</taxon>
        <taxon>Actinomycetota</taxon>
        <taxon>Actinomycetes</taxon>
        <taxon>Kitasatosporales</taxon>
        <taxon>Streptomycetaceae</taxon>
        <taxon>Streptomyces</taxon>
    </lineage>
</organism>
<reference evidence="3" key="1">
    <citation type="submission" date="2023-07" db="EMBL/GenBank/DDBJ databases">
        <title>Draft genome sequence of the endophytic actinobacterium Streptomyces justiciae WPN32, a potential antibiotic producer.</title>
        <authorList>
            <person name="Yasawong M."/>
            <person name="Pana W."/>
            <person name="Ganta P."/>
            <person name="Santapan N."/>
            <person name="Songngamsuk T."/>
            <person name="Phatcharaharikarn M."/>
            <person name="Kerdtoob S."/>
            <person name="Nantapong N."/>
        </authorList>
    </citation>
    <scope>NUCLEOTIDE SEQUENCE [LARGE SCALE GENOMIC DNA]</scope>
    <source>
        <strain evidence="3">WPN32</strain>
    </source>
</reference>
<accession>A0ABU3M7V6</accession>
<gene>
    <name evidence="2" type="ORF">RQC66_40380</name>
</gene>
<evidence type="ECO:0000313" key="3">
    <source>
        <dbReference type="Proteomes" id="UP001257948"/>
    </source>
</evidence>
<sequence>MTITGMGAIYVNLSGDMNHTVEFRGEGGQIVDFQVSAEYLDNVRRTVVPQKQPDGMGFTDDEGRQIKEDLP</sequence>